<keyword evidence="6" id="KW-0520">NAD</keyword>
<dbReference type="CDD" id="cd08297">
    <property type="entry name" value="CAD3"/>
    <property type="match status" value="1"/>
</dbReference>
<sequence length="361" mass="38108">MAEAKIVDVPKTYKAAVYDKPGSISTQIVELPILEPGHGEVLVRLTHSGVCGSDLSIMTNAWTTLPFPTAAGQIGGHEGVGIVEKLGVGADARSVKVGDRVGIKWATAVCGTCDRCRRGFDGHCTLRKISGYYTPGTFAEYVLSPANYVTPIPEKLASADAAPMLCAGLTTYSALRKCNARSGEWVVISGAGGVLGHLAVQIAAHAMAYRVIGIDHGSKEAFVRECGAEVFLDMTNFSDEDIAKEVKRVTGGLGASAVILCAGSNKAYSQALPMLSFGGVMVCVGMPEGQPLPISNACPGIIAAANAHIIGSTIGSQREAIEILDFAARGIVKTRVRVEKIDKLEEVFRQMHDRTLEGRIH</sequence>
<dbReference type="Gene3D" id="3.40.50.720">
    <property type="entry name" value="NAD(P)-binding Rossmann-like Domain"/>
    <property type="match status" value="1"/>
</dbReference>
<keyword evidence="5" id="KW-0560">Oxidoreductase</keyword>
<dbReference type="InterPro" id="IPR011032">
    <property type="entry name" value="GroES-like_sf"/>
</dbReference>
<dbReference type="GeneID" id="28840487"/>
<dbReference type="OrthoDB" id="1879366at2759"/>
<dbReference type="InterPro" id="IPR002328">
    <property type="entry name" value="ADH_Zn_CS"/>
</dbReference>
<dbReference type="Gene3D" id="3.90.180.10">
    <property type="entry name" value="Medium-chain alcohol dehydrogenases, catalytic domain"/>
    <property type="match status" value="1"/>
</dbReference>
<dbReference type="InterPro" id="IPR020843">
    <property type="entry name" value="ER"/>
</dbReference>
<comment type="similarity">
    <text evidence="2 7">Belongs to the zinc-containing alcohol dehydrogenase family.</text>
</comment>
<evidence type="ECO:0000313" key="10">
    <source>
        <dbReference type="Proteomes" id="UP000091956"/>
    </source>
</evidence>
<dbReference type="GO" id="GO:0008270">
    <property type="term" value="F:zinc ion binding"/>
    <property type="evidence" value="ECO:0007669"/>
    <property type="project" value="InterPro"/>
</dbReference>
<dbReference type="GO" id="GO:0005737">
    <property type="term" value="C:cytoplasm"/>
    <property type="evidence" value="ECO:0007669"/>
    <property type="project" value="TreeGrafter"/>
</dbReference>
<dbReference type="Proteomes" id="UP000091956">
    <property type="component" value="Unassembled WGS sequence"/>
</dbReference>
<dbReference type="PROSITE" id="PS00059">
    <property type="entry name" value="ADH_ZINC"/>
    <property type="match status" value="1"/>
</dbReference>
<keyword evidence="3 7" id="KW-0479">Metal-binding</keyword>
<dbReference type="Pfam" id="PF08240">
    <property type="entry name" value="ADH_N"/>
    <property type="match status" value="1"/>
</dbReference>
<dbReference type="AlphaFoldDB" id="A0A1B8GDU8"/>
<evidence type="ECO:0000256" key="5">
    <source>
        <dbReference type="ARBA" id="ARBA00023002"/>
    </source>
</evidence>
<name>A0A1B8GDU8_9PEZI</name>
<evidence type="ECO:0000313" key="9">
    <source>
        <dbReference type="EMBL" id="OBT94010.1"/>
    </source>
</evidence>
<evidence type="ECO:0000256" key="4">
    <source>
        <dbReference type="ARBA" id="ARBA00022833"/>
    </source>
</evidence>
<evidence type="ECO:0000256" key="1">
    <source>
        <dbReference type="ARBA" id="ARBA00001947"/>
    </source>
</evidence>
<keyword evidence="4 7" id="KW-0862">Zinc</keyword>
<dbReference type="EMBL" id="KV460247">
    <property type="protein sequence ID" value="OBT94010.1"/>
    <property type="molecule type" value="Genomic_DNA"/>
</dbReference>
<organism evidence="9 10">
    <name type="scientific">Pseudogymnoascus verrucosus</name>
    <dbReference type="NCBI Taxonomy" id="342668"/>
    <lineage>
        <taxon>Eukaryota</taxon>
        <taxon>Fungi</taxon>
        <taxon>Dikarya</taxon>
        <taxon>Ascomycota</taxon>
        <taxon>Pezizomycotina</taxon>
        <taxon>Leotiomycetes</taxon>
        <taxon>Thelebolales</taxon>
        <taxon>Thelebolaceae</taxon>
        <taxon>Pseudogymnoascus</taxon>
    </lineage>
</organism>
<dbReference type="STRING" id="342668.A0A1B8GDU8"/>
<proteinExistence type="inferred from homology"/>
<dbReference type="InterPro" id="IPR036291">
    <property type="entry name" value="NAD(P)-bd_dom_sf"/>
</dbReference>
<evidence type="ECO:0000256" key="2">
    <source>
        <dbReference type="ARBA" id="ARBA00008072"/>
    </source>
</evidence>
<dbReference type="SUPFAM" id="SSF51735">
    <property type="entry name" value="NAD(P)-binding Rossmann-fold domains"/>
    <property type="match status" value="1"/>
</dbReference>
<accession>A0A1B8GDU8</accession>
<keyword evidence="10" id="KW-1185">Reference proteome</keyword>
<protein>
    <recommendedName>
        <fullName evidence="8">Enoyl reductase (ER) domain-containing protein</fullName>
    </recommendedName>
</protein>
<dbReference type="SMART" id="SM00829">
    <property type="entry name" value="PKS_ER"/>
    <property type="match status" value="1"/>
</dbReference>
<reference evidence="10" key="2">
    <citation type="journal article" date="2018" name="Nat. Commun.">
        <title>Extreme sensitivity to ultraviolet light in the fungal pathogen causing white-nose syndrome of bats.</title>
        <authorList>
            <person name="Palmer J.M."/>
            <person name="Drees K.P."/>
            <person name="Foster J.T."/>
            <person name="Lindner D.L."/>
        </authorList>
    </citation>
    <scope>NUCLEOTIDE SEQUENCE [LARGE SCALE GENOMIC DNA]</scope>
    <source>
        <strain evidence="10">UAMH 10579</strain>
    </source>
</reference>
<dbReference type="InterPro" id="IPR013149">
    <property type="entry name" value="ADH-like_C"/>
</dbReference>
<evidence type="ECO:0000256" key="3">
    <source>
        <dbReference type="ARBA" id="ARBA00022723"/>
    </source>
</evidence>
<dbReference type="InterPro" id="IPR013154">
    <property type="entry name" value="ADH-like_N"/>
</dbReference>
<dbReference type="RefSeq" id="XP_018127743.1">
    <property type="nucleotide sequence ID" value="XM_018276537.2"/>
</dbReference>
<dbReference type="SUPFAM" id="SSF50129">
    <property type="entry name" value="GroES-like"/>
    <property type="match status" value="1"/>
</dbReference>
<gene>
    <name evidence="9" type="ORF">VE01_07101</name>
</gene>
<dbReference type="FunFam" id="3.40.50.720:FF:000039">
    <property type="entry name" value="Alcohol dehydrogenase AdhP"/>
    <property type="match status" value="1"/>
</dbReference>
<dbReference type="PANTHER" id="PTHR42940">
    <property type="entry name" value="ALCOHOL DEHYDROGENASE 1-RELATED"/>
    <property type="match status" value="1"/>
</dbReference>
<comment type="cofactor">
    <cofactor evidence="1 7">
        <name>Zn(2+)</name>
        <dbReference type="ChEBI" id="CHEBI:29105"/>
    </cofactor>
</comment>
<dbReference type="GO" id="GO:0004022">
    <property type="term" value="F:alcohol dehydrogenase (NAD+) activity"/>
    <property type="evidence" value="ECO:0007669"/>
    <property type="project" value="TreeGrafter"/>
</dbReference>
<dbReference type="Pfam" id="PF00107">
    <property type="entry name" value="ADH_zinc_N"/>
    <property type="match status" value="1"/>
</dbReference>
<evidence type="ECO:0000256" key="7">
    <source>
        <dbReference type="RuleBase" id="RU361277"/>
    </source>
</evidence>
<feature type="domain" description="Enoyl reductase (ER)" evidence="8">
    <location>
        <begin position="22"/>
        <end position="356"/>
    </location>
</feature>
<evidence type="ECO:0000256" key="6">
    <source>
        <dbReference type="ARBA" id="ARBA00023027"/>
    </source>
</evidence>
<dbReference type="PANTHER" id="PTHR42940:SF5">
    <property type="entry name" value="ALCOHOL DEHYDROGENASE 2"/>
    <property type="match status" value="1"/>
</dbReference>
<evidence type="ECO:0000259" key="8">
    <source>
        <dbReference type="SMART" id="SM00829"/>
    </source>
</evidence>
<reference evidence="9 10" key="1">
    <citation type="submission" date="2016-03" db="EMBL/GenBank/DDBJ databases">
        <title>Comparative genomics of Pseudogymnoascus destructans, the fungus causing white-nose syndrome of bats.</title>
        <authorList>
            <person name="Palmer J.M."/>
            <person name="Drees K.P."/>
            <person name="Foster J.T."/>
            <person name="Lindner D.L."/>
        </authorList>
    </citation>
    <scope>NUCLEOTIDE SEQUENCE [LARGE SCALE GENOMIC DNA]</scope>
    <source>
        <strain evidence="9 10">UAMH 10579</strain>
    </source>
</reference>